<evidence type="ECO:0000259" key="3">
    <source>
        <dbReference type="Pfam" id="PF17177"/>
    </source>
</evidence>
<keyword evidence="1" id="KW-0677">Repeat</keyword>
<proteinExistence type="predicted"/>
<evidence type="ECO:0000313" key="4">
    <source>
        <dbReference type="EnsemblPlants" id="Kaladp0042s0323.1.v1.1.CDS.1"/>
    </source>
</evidence>
<dbReference type="PANTHER" id="PTHR47932:SF7">
    <property type="entry name" value="PENTATRICOPEPTIDE (PPR) REPEAT PROTEIN"/>
    <property type="match status" value="1"/>
</dbReference>
<dbReference type="Proteomes" id="UP000594263">
    <property type="component" value="Unplaced"/>
</dbReference>
<accession>A0A7N0ZVU5</accession>
<feature type="repeat" description="PPR" evidence="2">
    <location>
        <begin position="358"/>
        <end position="392"/>
    </location>
</feature>
<feature type="repeat" description="PPR" evidence="2">
    <location>
        <begin position="498"/>
        <end position="532"/>
    </location>
</feature>
<dbReference type="Pfam" id="PF13041">
    <property type="entry name" value="PPR_2"/>
    <property type="match status" value="2"/>
</dbReference>
<feature type="domain" description="PROP1-like PPR" evidence="3">
    <location>
        <begin position="366"/>
        <end position="527"/>
    </location>
</feature>
<sequence length="579" mass="65047">MSLENLKSRLLKEALRASSSSSQQWRKQAKQNQLVTQISSILLQRRNWVSLLRALLNLTSSNLTPPLFNQILRRTQSNPELSLSFFHWVRSDLNLRPDVRAHCKLVLVAVQSDLDHQARQILTSLRELESDPARVVGCLIGACGGRDCEDKVLSFVVGWYALEGLSAEALRAFREIRVYGCLPDVRACSALLGALVREEEMKPAWGVYGALVRHGVAPDKLTWVAIGQILGKDGSFGRLERLLNLGVCNSVMFNLVVNGLCEKSELRAAFKVFDEMSDKGIQPGFSSYASVLDGACKCKDEEMVDPVMAAMVKKRLLSGSLSKSFEYDEVIQKLADLGKSYAAEMLFQRARGGEFKLQGATYGCLLRAMSNEGRVEEAIHVYKKAVVEGVKVKDSAYYAFANALCKCNPTEELSGLLRCLIERGIHPKASELSCFIKLLCGKGRWREAEELLDLIMDEKSLPYLDCCSYLVKHYCRTKQVEAAIALHDRVEKLNGNLDSSSYNTLLDVLSPAGRGDDAEKVFEYMRMKNLLTCDGFAVMIRWLCSRKEMRKAMKYHDEMLKMGLKPDQRRYKQLISGFQ</sequence>
<dbReference type="PANTHER" id="PTHR47932">
    <property type="entry name" value="ATPASE EXPRESSION PROTEIN 3"/>
    <property type="match status" value="1"/>
</dbReference>
<dbReference type="Gramene" id="Kaladp0042s0323.1.v1.1">
    <property type="protein sequence ID" value="Kaladp0042s0323.1.v1.1.CDS.1"/>
    <property type="gene ID" value="Kaladp0042s0323.v1.1"/>
</dbReference>
<evidence type="ECO:0000256" key="2">
    <source>
        <dbReference type="PROSITE-ProRule" id="PRU00708"/>
    </source>
</evidence>
<name>A0A7N0ZVU5_KALFE</name>
<evidence type="ECO:0000256" key="1">
    <source>
        <dbReference type="ARBA" id="ARBA00022737"/>
    </source>
</evidence>
<dbReference type="EnsemblPlants" id="Kaladp0042s0323.1.v1.1">
    <property type="protein sequence ID" value="Kaladp0042s0323.1.v1.1.CDS.1"/>
    <property type="gene ID" value="Kaladp0042s0323.v1.1"/>
</dbReference>
<evidence type="ECO:0000313" key="5">
    <source>
        <dbReference type="Proteomes" id="UP000594263"/>
    </source>
</evidence>
<feature type="repeat" description="PPR" evidence="2">
    <location>
        <begin position="184"/>
        <end position="218"/>
    </location>
</feature>
<dbReference type="AlphaFoldDB" id="A0A7N0ZVU5"/>
<dbReference type="OMA" id="WRTQIKQ"/>
<dbReference type="Pfam" id="PF17177">
    <property type="entry name" value="PPR_long"/>
    <property type="match status" value="1"/>
</dbReference>
<keyword evidence="5" id="KW-1185">Reference proteome</keyword>
<dbReference type="Gene3D" id="1.25.40.10">
    <property type="entry name" value="Tetratricopeptide repeat domain"/>
    <property type="match status" value="4"/>
</dbReference>
<reference evidence="4" key="1">
    <citation type="submission" date="2021-01" db="UniProtKB">
        <authorList>
            <consortium name="EnsemblPlants"/>
        </authorList>
    </citation>
    <scope>IDENTIFICATION</scope>
</reference>
<organism evidence="4 5">
    <name type="scientific">Kalanchoe fedtschenkoi</name>
    <name type="common">Lavender scallops</name>
    <name type="synonym">South American air plant</name>
    <dbReference type="NCBI Taxonomy" id="63787"/>
    <lineage>
        <taxon>Eukaryota</taxon>
        <taxon>Viridiplantae</taxon>
        <taxon>Streptophyta</taxon>
        <taxon>Embryophyta</taxon>
        <taxon>Tracheophyta</taxon>
        <taxon>Spermatophyta</taxon>
        <taxon>Magnoliopsida</taxon>
        <taxon>eudicotyledons</taxon>
        <taxon>Gunneridae</taxon>
        <taxon>Pentapetalae</taxon>
        <taxon>Saxifragales</taxon>
        <taxon>Crassulaceae</taxon>
        <taxon>Kalanchoe</taxon>
    </lineage>
</organism>
<dbReference type="InterPro" id="IPR011990">
    <property type="entry name" value="TPR-like_helical_dom_sf"/>
</dbReference>
<dbReference type="InterPro" id="IPR033443">
    <property type="entry name" value="PROP1-like_PPR_dom"/>
</dbReference>
<feature type="repeat" description="PPR" evidence="2">
    <location>
        <begin position="249"/>
        <end position="283"/>
    </location>
</feature>
<dbReference type="InterPro" id="IPR002885">
    <property type="entry name" value="PPR_rpt"/>
</dbReference>
<protein>
    <recommendedName>
        <fullName evidence="3">PROP1-like PPR domain-containing protein</fullName>
    </recommendedName>
</protein>
<dbReference type="PROSITE" id="PS51375">
    <property type="entry name" value="PPR"/>
    <property type="match status" value="4"/>
</dbReference>
<dbReference type="NCBIfam" id="TIGR00756">
    <property type="entry name" value="PPR"/>
    <property type="match status" value="4"/>
</dbReference>
<dbReference type="GO" id="GO:0003729">
    <property type="term" value="F:mRNA binding"/>
    <property type="evidence" value="ECO:0007669"/>
    <property type="project" value="TreeGrafter"/>
</dbReference>